<comment type="caution">
    <text evidence="1">The sequence shown here is derived from an EMBL/GenBank/DDBJ whole genome shotgun (WGS) entry which is preliminary data.</text>
</comment>
<evidence type="ECO:0008006" key="3">
    <source>
        <dbReference type="Google" id="ProtNLM"/>
    </source>
</evidence>
<dbReference type="AlphaFoldDB" id="A0A0E2H7X5"/>
<dbReference type="EMBL" id="AGYR01000039">
    <property type="protein sequence ID" value="ENZ12401.1"/>
    <property type="molecule type" value="Genomic_DNA"/>
</dbReference>
<dbReference type="HOGENOM" id="CLU_1934366_0_0_9"/>
<dbReference type="InterPro" id="IPR005358">
    <property type="entry name" value="Puta_zinc/iron-chelating_dom"/>
</dbReference>
<dbReference type="Proteomes" id="UP000013085">
    <property type="component" value="Unassembled WGS sequence"/>
</dbReference>
<dbReference type="Pfam" id="PF03692">
    <property type="entry name" value="CxxCxxCC"/>
    <property type="match status" value="1"/>
</dbReference>
<accession>A0A0E2H7X5</accession>
<dbReference type="PANTHER" id="PTHR35866">
    <property type="entry name" value="PUTATIVE-RELATED"/>
    <property type="match status" value="1"/>
</dbReference>
<gene>
    <name evidence="1" type="ORF">HMPREF1090_03527</name>
</gene>
<protein>
    <recommendedName>
        <fullName evidence="3">Fe-S oxidoreductase</fullName>
    </recommendedName>
</protein>
<organism evidence="1 2">
    <name type="scientific">[Clostridium] clostridioforme 90A8</name>
    <dbReference type="NCBI Taxonomy" id="999408"/>
    <lineage>
        <taxon>Bacteria</taxon>
        <taxon>Bacillati</taxon>
        <taxon>Bacillota</taxon>
        <taxon>Clostridia</taxon>
        <taxon>Lachnospirales</taxon>
        <taxon>Lachnospiraceae</taxon>
        <taxon>Enterocloster</taxon>
    </lineage>
</organism>
<dbReference type="PATRIC" id="fig|999408.3.peg.3802"/>
<name>A0A0E2H7X5_9FIRM</name>
<evidence type="ECO:0000313" key="1">
    <source>
        <dbReference type="EMBL" id="ENZ12401.1"/>
    </source>
</evidence>
<dbReference type="RefSeq" id="WP_002593639.1">
    <property type="nucleotide sequence ID" value="NZ_KB850979.1"/>
</dbReference>
<proteinExistence type="predicted"/>
<reference evidence="1 2" key="1">
    <citation type="submission" date="2013-01" db="EMBL/GenBank/DDBJ databases">
        <title>The Genome Sequence of Clostridium clostridioforme 90A8.</title>
        <authorList>
            <consortium name="The Broad Institute Genome Sequencing Platform"/>
            <person name="Earl A."/>
            <person name="Ward D."/>
            <person name="Feldgarden M."/>
            <person name="Gevers D."/>
            <person name="Courvalin P."/>
            <person name="Lambert T."/>
            <person name="Walker B."/>
            <person name="Young S.K."/>
            <person name="Zeng Q."/>
            <person name="Gargeya S."/>
            <person name="Fitzgerald M."/>
            <person name="Haas B."/>
            <person name="Abouelleil A."/>
            <person name="Alvarado L."/>
            <person name="Arachchi H.M."/>
            <person name="Berlin A.M."/>
            <person name="Chapman S.B."/>
            <person name="Dewar J."/>
            <person name="Goldberg J."/>
            <person name="Griggs A."/>
            <person name="Gujja S."/>
            <person name="Hansen M."/>
            <person name="Howarth C."/>
            <person name="Imamovic A."/>
            <person name="Larimer J."/>
            <person name="McCowan C."/>
            <person name="Murphy C."/>
            <person name="Neiman D."/>
            <person name="Pearson M."/>
            <person name="Priest M."/>
            <person name="Roberts A."/>
            <person name="Saif S."/>
            <person name="Shea T."/>
            <person name="Sisk P."/>
            <person name="Sykes S."/>
            <person name="Wortman J."/>
            <person name="Nusbaum C."/>
            <person name="Birren B."/>
        </authorList>
    </citation>
    <scope>NUCLEOTIDE SEQUENCE [LARGE SCALE GENOMIC DNA]</scope>
    <source>
        <strain evidence="1 2">90A8</strain>
    </source>
</reference>
<sequence>MECMSALAVIAKGMEDNLYNYTVDGKCSKCGNCCSDILPLSDDEIRRIHKYVRQNGIKESKHLIPVAKPVLDMTCTFRDNGKKICTIYEVRPEICRQFICDSEQRAKENRERLKKGRRVFSMREVFFGVD</sequence>
<evidence type="ECO:0000313" key="2">
    <source>
        <dbReference type="Proteomes" id="UP000013085"/>
    </source>
</evidence>
<dbReference type="PANTHER" id="PTHR35866:SF2">
    <property type="entry name" value="YKGJ FAMILY CYSTEINE CLUSTER PROTEIN"/>
    <property type="match status" value="1"/>
</dbReference>